<dbReference type="Proteomes" id="UP000601435">
    <property type="component" value="Unassembled WGS sequence"/>
</dbReference>
<keyword evidence="2" id="KW-1185">Reference proteome</keyword>
<protein>
    <submittedName>
        <fullName evidence="1">Uncharacterized protein</fullName>
    </submittedName>
</protein>
<evidence type="ECO:0000313" key="1">
    <source>
        <dbReference type="EMBL" id="CAE7853869.1"/>
    </source>
</evidence>
<dbReference type="EMBL" id="CAJNJA010054886">
    <property type="protein sequence ID" value="CAE7853869.1"/>
    <property type="molecule type" value="Genomic_DNA"/>
</dbReference>
<reference evidence="1" key="1">
    <citation type="submission" date="2021-02" db="EMBL/GenBank/DDBJ databases">
        <authorList>
            <person name="Dougan E. K."/>
            <person name="Rhodes N."/>
            <person name="Thang M."/>
            <person name="Chan C."/>
        </authorList>
    </citation>
    <scope>NUCLEOTIDE SEQUENCE</scope>
</reference>
<dbReference type="AlphaFoldDB" id="A0A813A892"/>
<gene>
    <name evidence="1" type="ORF">SNEC2469_LOCUS26697</name>
</gene>
<organism evidence="1 2">
    <name type="scientific">Symbiodinium necroappetens</name>
    <dbReference type="NCBI Taxonomy" id="1628268"/>
    <lineage>
        <taxon>Eukaryota</taxon>
        <taxon>Sar</taxon>
        <taxon>Alveolata</taxon>
        <taxon>Dinophyceae</taxon>
        <taxon>Suessiales</taxon>
        <taxon>Symbiodiniaceae</taxon>
        <taxon>Symbiodinium</taxon>
    </lineage>
</organism>
<proteinExistence type="predicted"/>
<evidence type="ECO:0000313" key="2">
    <source>
        <dbReference type="Proteomes" id="UP000601435"/>
    </source>
</evidence>
<accession>A0A813A892</accession>
<sequence length="154" mass="17718">MLRRYLTICQRLFDDRCDEWGHPSSWSAWVAVLGEFMKGRAIPEKGTSAHSQDDERFIRAIDLQLLQVWQTFRDHDKFRSKQFGTVLEQFVYSLSLFFRDTGLRRDDWTEELRGVQAVIGQFIETLTGIVSAGECLSRCCQHLTPVGGVVGSKE</sequence>
<comment type="caution">
    <text evidence="1">The sequence shown here is derived from an EMBL/GenBank/DDBJ whole genome shotgun (WGS) entry which is preliminary data.</text>
</comment>
<name>A0A813A892_9DINO</name>
<dbReference type="OrthoDB" id="431228at2759"/>